<protein>
    <submittedName>
        <fullName evidence="1">Uncharacterized protein</fullName>
    </submittedName>
</protein>
<accession>A0AAE1AHF8</accession>
<proteinExistence type="predicted"/>
<evidence type="ECO:0000313" key="1">
    <source>
        <dbReference type="EMBL" id="KAK3787914.1"/>
    </source>
</evidence>
<sequence length="101" mass="11059">MDRNNTSVSQQAPRWPGVAEFTQISGGILYTGSSTSIISKVTTLYSSFLLTSFPLASNTPQAAFHKLLHFYLYSASRDTSCLNHTLVSKPRWPVHATLPAA</sequence>
<organism evidence="1 2">
    <name type="scientific">Elysia crispata</name>
    <name type="common">lettuce slug</name>
    <dbReference type="NCBI Taxonomy" id="231223"/>
    <lineage>
        <taxon>Eukaryota</taxon>
        <taxon>Metazoa</taxon>
        <taxon>Spiralia</taxon>
        <taxon>Lophotrochozoa</taxon>
        <taxon>Mollusca</taxon>
        <taxon>Gastropoda</taxon>
        <taxon>Heterobranchia</taxon>
        <taxon>Euthyneura</taxon>
        <taxon>Panpulmonata</taxon>
        <taxon>Sacoglossa</taxon>
        <taxon>Placobranchoidea</taxon>
        <taxon>Plakobranchidae</taxon>
        <taxon>Elysia</taxon>
    </lineage>
</organism>
<dbReference type="EMBL" id="JAWDGP010001825">
    <property type="protein sequence ID" value="KAK3787914.1"/>
    <property type="molecule type" value="Genomic_DNA"/>
</dbReference>
<reference evidence="1" key="1">
    <citation type="journal article" date="2023" name="G3 (Bethesda)">
        <title>A reference genome for the long-term kleptoplast-retaining sea slug Elysia crispata morphotype clarki.</title>
        <authorList>
            <person name="Eastman K.E."/>
            <person name="Pendleton A.L."/>
            <person name="Shaikh M.A."/>
            <person name="Suttiyut T."/>
            <person name="Ogas R."/>
            <person name="Tomko P."/>
            <person name="Gavelis G."/>
            <person name="Widhalm J.R."/>
            <person name="Wisecaver J.H."/>
        </authorList>
    </citation>
    <scope>NUCLEOTIDE SEQUENCE</scope>
    <source>
        <strain evidence="1">ECLA1</strain>
    </source>
</reference>
<dbReference type="AlphaFoldDB" id="A0AAE1AHF8"/>
<comment type="caution">
    <text evidence="1">The sequence shown here is derived from an EMBL/GenBank/DDBJ whole genome shotgun (WGS) entry which is preliminary data.</text>
</comment>
<evidence type="ECO:0000313" key="2">
    <source>
        <dbReference type="Proteomes" id="UP001283361"/>
    </source>
</evidence>
<dbReference type="Proteomes" id="UP001283361">
    <property type="component" value="Unassembled WGS sequence"/>
</dbReference>
<name>A0AAE1AHF8_9GAST</name>
<gene>
    <name evidence="1" type="ORF">RRG08_008048</name>
</gene>
<keyword evidence="2" id="KW-1185">Reference proteome</keyword>